<evidence type="ECO:0000313" key="4">
    <source>
        <dbReference type="EMBL" id="QRN73699.1"/>
    </source>
</evidence>
<protein>
    <submittedName>
        <fullName evidence="4">Ycf19</fullName>
    </submittedName>
</protein>
<dbReference type="Pfam" id="PF02325">
    <property type="entry name" value="CCB3_YggT"/>
    <property type="match status" value="1"/>
</dbReference>
<dbReference type="PANTHER" id="PTHR33219:SF14">
    <property type="entry name" value="PROTEIN COFACTOR ASSEMBLY OF COMPLEX C SUBUNIT B CCB3, CHLOROPLASTIC-RELATED"/>
    <property type="match status" value="1"/>
</dbReference>
<dbReference type="InterPro" id="IPR003425">
    <property type="entry name" value="CCB3/YggT"/>
</dbReference>
<keyword evidence="1" id="KW-0812">Transmembrane</keyword>
<geneLocation type="chloroplast" evidence="4"/>
<name>A0A891ZPV4_9EUKA</name>
<dbReference type="EMBL" id="MT471332">
    <property type="protein sequence ID" value="QRN73591.1"/>
    <property type="molecule type" value="Genomic_DNA"/>
</dbReference>
<accession>A0A891ZPV4</accession>
<evidence type="ECO:0000313" key="2">
    <source>
        <dbReference type="EMBL" id="QRN73483.1"/>
    </source>
</evidence>
<dbReference type="AlphaFoldDB" id="A0A891ZPV4"/>
<keyword evidence="1" id="KW-0472">Membrane</keyword>
<keyword evidence="4" id="KW-0150">Chloroplast</keyword>
<dbReference type="GO" id="GO:0016020">
    <property type="term" value="C:membrane"/>
    <property type="evidence" value="ECO:0007669"/>
    <property type="project" value="InterPro"/>
</dbReference>
<feature type="transmembrane region" description="Helical" evidence="1">
    <location>
        <begin position="79"/>
        <end position="100"/>
    </location>
</feature>
<dbReference type="EMBL" id="MT471331">
    <property type="protein sequence ID" value="QRN73483.1"/>
    <property type="molecule type" value="Genomic_DNA"/>
</dbReference>
<feature type="transmembrane region" description="Helical" evidence="1">
    <location>
        <begin position="14"/>
        <end position="36"/>
    </location>
</feature>
<proteinExistence type="predicted"/>
<dbReference type="EMBL" id="MT471333">
    <property type="protein sequence ID" value="QRN73699.1"/>
    <property type="molecule type" value="Genomic_DNA"/>
</dbReference>
<evidence type="ECO:0000313" key="3">
    <source>
        <dbReference type="EMBL" id="QRN73591.1"/>
    </source>
</evidence>
<dbReference type="PANTHER" id="PTHR33219">
    <property type="entry name" value="YLMG HOMOLOG PROTEIN 2, CHLOROPLASTIC"/>
    <property type="match status" value="1"/>
</dbReference>
<keyword evidence="4" id="KW-0934">Plastid</keyword>
<gene>
    <name evidence="4" type="primary">ycf19</name>
</gene>
<reference evidence="4" key="1">
    <citation type="submission" date="2020-05" db="EMBL/GenBank/DDBJ databases">
        <authorList>
            <person name="Song H."/>
            <person name="Chen N."/>
        </authorList>
    </citation>
    <scope>NUCLEOTIDE SEQUENCE</scope>
    <source>
        <strain evidence="2">CNS00079</strain>
        <strain evidence="3">CNS00080</strain>
        <strain evidence="4">CNS00087</strain>
    </source>
</reference>
<feature type="transmembrane region" description="Helical" evidence="1">
    <location>
        <begin position="48"/>
        <end position="67"/>
    </location>
</feature>
<evidence type="ECO:0000256" key="1">
    <source>
        <dbReference type="SAM" id="Phobius"/>
    </source>
</evidence>
<sequence>MSNLLYFLPAQVKAAIQLMAAGSAGFFQTYTVLLTFRLYCGWFPNINMYYQPFATVGTLTNFYLRFWRSFIPPQMFVDTSPIFAFWVLDLLVDVSVKLSYGQWLY</sequence>
<organism evidence="4">
    <name type="scientific">Phaeocystis globosa</name>
    <dbReference type="NCBI Taxonomy" id="33658"/>
    <lineage>
        <taxon>Eukaryota</taxon>
        <taxon>Haptista</taxon>
        <taxon>Haptophyta</taxon>
        <taxon>Prymnesiophyceae</taxon>
        <taxon>Phaeocystales</taxon>
        <taxon>Phaeocystaceae</taxon>
        <taxon>Phaeocystis</taxon>
    </lineage>
</organism>
<keyword evidence="1" id="KW-1133">Transmembrane helix</keyword>